<organism evidence="2 3">
    <name type="scientific">Nitrosococcus oceani C-27</name>
    <dbReference type="NCBI Taxonomy" id="314279"/>
    <lineage>
        <taxon>Bacteria</taxon>
        <taxon>Pseudomonadati</taxon>
        <taxon>Pseudomonadota</taxon>
        <taxon>Gammaproteobacteria</taxon>
        <taxon>Chromatiales</taxon>
        <taxon>Chromatiaceae</taxon>
        <taxon>Nitrosococcus</taxon>
    </lineage>
</organism>
<feature type="transmembrane region" description="Helical" evidence="1">
    <location>
        <begin position="67"/>
        <end position="85"/>
    </location>
</feature>
<dbReference type="EMBL" id="JPGN01000085">
    <property type="protein sequence ID" value="KFI18304.1"/>
    <property type="molecule type" value="Genomic_DNA"/>
</dbReference>
<accession>A0A0E2YYM5</accession>
<dbReference type="PANTHER" id="PTHR28008">
    <property type="entry name" value="DOMAIN PROTEIN, PUTATIVE (AFU_ORTHOLOGUE AFUA_3G10980)-RELATED"/>
    <property type="match status" value="1"/>
</dbReference>
<proteinExistence type="predicted"/>
<evidence type="ECO:0000256" key="1">
    <source>
        <dbReference type="SAM" id="Phobius"/>
    </source>
</evidence>
<dbReference type="NCBIfam" id="NF037970">
    <property type="entry name" value="vanZ_1"/>
    <property type="match status" value="1"/>
</dbReference>
<dbReference type="OrthoDB" id="3790495at2"/>
<gene>
    <name evidence="2" type="ORF">IB75_15025</name>
</gene>
<dbReference type="PANTHER" id="PTHR28008:SF1">
    <property type="entry name" value="DOMAIN PROTEIN, PUTATIVE (AFU_ORTHOLOGUE AFUA_3G10980)-RELATED"/>
    <property type="match status" value="1"/>
</dbReference>
<dbReference type="HOGENOM" id="CLU_096028_3_0_6"/>
<reference evidence="2 3" key="1">
    <citation type="submission" date="2014-07" db="EMBL/GenBank/DDBJ databases">
        <title>Comparative analysis of Nitrosococcus oceani genome inventories of strains from Pacific and Atlantic gyres.</title>
        <authorList>
            <person name="Lim C.K."/>
            <person name="Wang L."/>
            <person name="Sayavedra-Soto L.A."/>
            <person name="Klotz M.G."/>
        </authorList>
    </citation>
    <scope>NUCLEOTIDE SEQUENCE [LARGE SCALE GENOMIC DNA]</scope>
    <source>
        <strain evidence="2 3">C-27</strain>
    </source>
</reference>
<evidence type="ECO:0000313" key="3">
    <source>
        <dbReference type="Proteomes" id="UP000028839"/>
    </source>
</evidence>
<sequence length="134" mass="15192">MKLMGHLQFIWFWRFLGWLLVAVVVYLSLTSSLPDVKLGIQDQDKLGHFTAYALLAWWFSQTYPARLHGFFGLFLALLGIALEFLQDLVGDRYFEYGDMLANMLGVVGGCLLARTPAGTALRRLECFWEARGAP</sequence>
<protein>
    <recommendedName>
        <fullName evidence="4">VanZ-like domain-containing protein</fullName>
    </recommendedName>
</protein>
<keyword evidence="1" id="KW-0472">Membrane</keyword>
<keyword evidence="1" id="KW-0812">Transmembrane</keyword>
<name>A0A0E2YYM5_9GAMM</name>
<feature type="transmembrane region" description="Helical" evidence="1">
    <location>
        <begin position="12"/>
        <end position="29"/>
    </location>
</feature>
<evidence type="ECO:0008006" key="4">
    <source>
        <dbReference type="Google" id="ProtNLM"/>
    </source>
</evidence>
<dbReference type="AlphaFoldDB" id="A0A0E2YYM5"/>
<dbReference type="Proteomes" id="UP000028839">
    <property type="component" value="Unassembled WGS sequence"/>
</dbReference>
<evidence type="ECO:0000313" key="2">
    <source>
        <dbReference type="EMBL" id="KFI18304.1"/>
    </source>
</evidence>
<comment type="caution">
    <text evidence="2">The sequence shown here is derived from an EMBL/GenBank/DDBJ whole genome shotgun (WGS) entry which is preliminary data.</text>
</comment>
<keyword evidence="1" id="KW-1133">Transmembrane helix</keyword>